<reference evidence="2" key="1">
    <citation type="submission" date="2011-02" db="EMBL/GenBank/DDBJ databases">
        <title>Complete sequence of Methanobacterium sp. AL-21.</title>
        <authorList>
            <consortium name="US DOE Joint Genome Institute"/>
            <person name="Lucas S."/>
            <person name="Copeland A."/>
            <person name="Lapidus A."/>
            <person name="Cheng J.-F."/>
            <person name="Goodwin L."/>
            <person name="Pitluck S."/>
            <person name="Chertkov O."/>
            <person name="Detter J.C."/>
            <person name="Han C."/>
            <person name="Tapia R."/>
            <person name="Land M."/>
            <person name="Hauser L."/>
            <person name="Kyrpides N."/>
            <person name="Ivanova N."/>
            <person name="Mikhailova N."/>
            <person name="Pagani I."/>
            <person name="Cadillo-Quiroz H."/>
            <person name="Imachi H."/>
            <person name="Zinder S."/>
            <person name="Liu W."/>
            <person name="Woyke T."/>
        </authorList>
    </citation>
    <scope>NUCLEOTIDE SEQUENCE [LARGE SCALE GENOMIC DNA]</scope>
    <source>
        <strain evidence="2">AL-21</strain>
    </source>
</reference>
<dbReference type="HOGENOM" id="CLU_2177891_0_0_2"/>
<gene>
    <name evidence="1" type="ordered locus">Metbo_0833</name>
</gene>
<dbReference type="RefSeq" id="WP_013644435.1">
    <property type="nucleotide sequence ID" value="NC_015216.1"/>
</dbReference>
<dbReference type="EMBL" id="CP002551">
    <property type="protein sequence ID" value="ADZ09084.1"/>
    <property type="molecule type" value="Genomic_DNA"/>
</dbReference>
<accession>F0TBD3</accession>
<dbReference type="Proteomes" id="UP000007490">
    <property type="component" value="Chromosome"/>
</dbReference>
<organism evidence="1 2">
    <name type="scientific">Methanobacterium lacus (strain AL-21)</name>
    <dbReference type="NCBI Taxonomy" id="877455"/>
    <lineage>
        <taxon>Archaea</taxon>
        <taxon>Methanobacteriati</taxon>
        <taxon>Methanobacteriota</taxon>
        <taxon>Methanomada group</taxon>
        <taxon>Methanobacteria</taxon>
        <taxon>Methanobacteriales</taxon>
        <taxon>Methanobacteriaceae</taxon>
        <taxon>Methanobacterium</taxon>
    </lineage>
</organism>
<dbReference type="AlphaFoldDB" id="F0TBD3"/>
<evidence type="ECO:0000313" key="2">
    <source>
        <dbReference type="Proteomes" id="UP000007490"/>
    </source>
</evidence>
<evidence type="ECO:0000313" key="1">
    <source>
        <dbReference type="EMBL" id="ADZ09084.1"/>
    </source>
</evidence>
<dbReference type="GeneID" id="10277282"/>
<proteinExistence type="predicted"/>
<keyword evidence="2" id="KW-1185">Reference proteome</keyword>
<name>F0TBD3_METLA</name>
<protein>
    <submittedName>
        <fullName evidence="1">Uncharacterized protein</fullName>
    </submittedName>
</protein>
<reference evidence="1 2" key="2">
    <citation type="journal article" date="2014" name="Int. J. Syst. Evol. Microbiol.">
        <title>Methanobacterium paludis sp. nov. and a novel strain of Methanobacterium lacus isolated from northern peatlands.</title>
        <authorList>
            <person name="Cadillo-Quiroz H."/>
            <person name="Brauer S.L."/>
            <person name="Goodson N."/>
            <person name="Yavitt J.B."/>
            <person name="Zinder S.H."/>
        </authorList>
    </citation>
    <scope>NUCLEOTIDE SEQUENCE [LARGE SCALE GENOMIC DNA]</scope>
    <source>
        <strain evidence="1 2">AL-21</strain>
    </source>
</reference>
<sequence length="109" mass="12199" precursor="true">MKIKLFGMMMAIMCLAMMGGASATKLTENYMVNDIKITVTNPSADFRCEPVYNKNYVKLLGYSIYPNTDGSVVLTYFFKGKVGERILMNQYEPGIDVPIATSVYFIPSL</sequence>
<dbReference type="KEGG" id="mel:Metbo_0833"/>